<dbReference type="Gene3D" id="1.10.357.10">
    <property type="entry name" value="Tetracycline Repressor, domain 2"/>
    <property type="match status" value="1"/>
</dbReference>
<dbReference type="Pfam" id="PF00440">
    <property type="entry name" value="TetR_N"/>
    <property type="match status" value="1"/>
</dbReference>
<accession>A0A0R2KWU7</accession>
<evidence type="ECO:0000256" key="1">
    <source>
        <dbReference type="ARBA" id="ARBA00023125"/>
    </source>
</evidence>
<evidence type="ECO:0000256" key="2">
    <source>
        <dbReference type="PROSITE-ProRule" id="PRU00335"/>
    </source>
</evidence>
<dbReference type="Proteomes" id="UP000051859">
    <property type="component" value="Unassembled WGS sequence"/>
</dbReference>
<dbReference type="PROSITE" id="PS50977">
    <property type="entry name" value="HTH_TETR_2"/>
    <property type="match status" value="1"/>
</dbReference>
<evidence type="ECO:0000259" key="3">
    <source>
        <dbReference type="PROSITE" id="PS50977"/>
    </source>
</evidence>
<evidence type="ECO:0000313" key="4">
    <source>
        <dbReference type="EMBL" id="KRN93934.1"/>
    </source>
</evidence>
<dbReference type="AlphaFoldDB" id="A0A0R2KWU7"/>
<proteinExistence type="predicted"/>
<feature type="domain" description="HTH tetR-type" evidence="3">
    <location>
        <begin position="26"/>
        <end position="86"/>
    </location>
</feature>
<dbReference type="PANTHER" id="PTHR43479">
    <property type="entry name" value="ACREF/ENVCD OPERON REPRESSOR-RELATED"/>
    <property type="match status" value="1"/>
</dbReference>
<dbReference type="GO" id="GO:0003677">
    <property type="term" value="F:DNA binding"/>
    <property type="evidence" value="ECO:0007669"/>
    <property type="project" value="UniProtKB-UniRule"/>
</dbReference>
<protein>
    <submittedName>
        <fullName evidence="4">TetR family transcriptional regulator</fullName>
    </submittedName>
</protein>
<comment type="caution">
    <text evidence="4">The sequence shown here is derived from an EMBL/GenBank/DDBJ whole genome shotgun (WGS) entry which is preliminary data.</text>
</comment>
<evidence type="ECO:0000313" key="5">
    <source>
        <dbReference type="Proteomes" id="UP000051859"/>
    </source>
</evidence>
<gene>
    <name evidence="4" type="ORF">IV81_GL001792</name>
</gene>
<name>A0A0R2KWU7_9LACO</name>
<dbReference type="SUPFAM" id="SSF46689">
    <property type="entry name" value="Homeodomain-like"/>
    <property type="match status" value="1"/>
</dbReference>
<organism evidence="4 5">
    <name type="scientific">Pediococcus stilesii</name>
    <dbReference type="NCBI Taxonomy" id="331679"/>
    <lineage>
        <taxon>Bacteria</taxon>
        <taxon>Bacillati</taxon>
        <taxon>Bacillota</taxon>
        <taxon>Bacilli</taxon>
        <taxon>Lactobacillales</taxon>
        <taxon>Lactobacillaceae</taxon>
        <taxon>Pediococcus</taxon>
    </lineage>
</organism>
<keyword evidence="5" id="KW-1185">Reference proteome</keyword>
<dbReference type="PANTHER" id="PTHR43479:SF11">
    <property type="entry name" value="ACREF_ENVCD OPERON REPRESSOR-RELATED"/>
    <property type="match status" value="1"/>
</dbReference>
<dbReference type="STRING" id="331679.IV81_GL001792"/>
<sequence length="205" mass="24465">MIFSKNNFRGEEMKYDLNQKIKRGAQRTLAAFSSAMYELLAKKAYDDISINEICQVSNFPRATFYNYFDDKNDLLNYCWFLLKKESKIEEYQDISDEELQEYLLRQIFKTMYRHQELLTQLSKNNVPGSTIIVNLYEYFKNEAINILRDRLADRKETKLPIELIAEHYSNTILLVLKWIFLEGHPLTQTEAMEYVNRLLLQPEKC</sequence>
<dbReference type="InterPro" id="IPR001647">
    <property type="entry name" value="HTH_TetR"/>
</dbReference>
<dbReference type="PATRIC" id="fig|331679.3.peg.1828"/>
<dbReference type="InterPro" id="IPR050624">
    <property type="entry name" value="HTH-type_Tx_Regulator"/>
</dbReference>
<dbReference type="InterPro" id="IPR009057">
    <property type="entry name" value="Homeodomain-like_sf"/>
</dbReference>
<keyword evidence="1 2" id="KW-0238">DNA-binding</keyword>
<reference evidence="4 5" key="1">
    <citation type="journal article" date="2015" name="Genome Announc.">
        <title>Expanding the biotechnology potential of lactobacilli through comparative genomics of 213 strains and associated genera.</title>
        <authorList>
            <person name="Sun Z."/>
            <person name="Harris H.M."/>
            <person name="McCann A."/>
            <person name="Guo C."/>
            <person name="Argimon S."/>
            <person name="Zhang W."/>
            <person name="Yang X."/>
            <person name="Jeffery I.B."/>
            <person name="Cooney J.C."/>
            <person name="Kagawa T.F."/>
            <person name="Liu W."/>
            <person name="Song Y."/>
            <person name="Salvetti E."/>
            <person name="Wrobel A."/>
            <person name="Rasinkangas P."/>
            <person name="Parkhill J."/>
            <person name="Rea M.C."/>
            <person name="O'Sullivan O."/>
            <person name="Ritari J."/>
            <person name="Douillard F.P."/>
            <person name="Paul Ross R."/>
            <person name="Yang R."/>
            <person name="Briner A.E."/>
            <person name="Felis G.E."/>
            <person name="de Vos W.M."/>
            <person name="Barrangou R."/>
            <person name="Klaenhammer T.R."/>
            <person name="Caufield P.W."/>
            <person name="Cui Y."/>
            <person name="Zhang H."/>
            <person name="O'Toole P.W."/>
        </authorList>
    </citation>
    <scope>NUCLEOTIDE SEQUENCE [LARGE SCALE GENOMIC DNA]</scope>
    <source>
        <strain evidence="4 5">DSM 18001</strain>
    </source>
</reference>
<feature type="DNA-binding region" description="H-T-H motif" evidence="2">
    <location>
        <begin position="49"/>
        <end position="68"/>
    </location>
</feature>
<dbReference type="EMBL" id="JQBX01000009">
    <property type="protein sequence ID" value="KRN93934.1"/>
    <property type="molecule type" value="Genomic_DNA"/>
</dbReference>